<evidence type="ECO:0000313" key="2">
    <source>
        <dbReference type="Proteomes" id="UP000305874"/>
    </source>
</evidence>
<dbReference type="EMBL" id="PNCG01000736">
    <property type="protein sequence ID" value="TMP74052.1"/>
    <property type="molecule type" value="Genomic_DNA"/>
</dbReference>
<name>A0A5S3YK52_9GAMM</name>
<gene>
    <name evidence="1" type="ORF">CWC05_22310</name>
</gene>
<reference evidence="1 2" key="1">
    <citation type="submission" date="2017-12" db="EMBL/GenBank/DDBJ databases">
        <authorList>
            <person name="Paulsen S."/>
            <person name="Gram L.K."/>
        </authorList>
    </citation>
    <scope>NUCLEOTIDE SEQUENCE [LARGE SCALE GENOMIC DNA]</scope>
    <source>
        <strain evidence="1 2">S2897</strain>
    </source>
</reference>
<comment type="caution">
    <text evidence="1">The sequence shown here is derived from an EMBL/GenBank/DDBJ whole genome shotgun (WGS) entry which is preliminary data.</text>
</comment>
<protein>
    <submittedName>
        <fullName evidence="1">Uncharacterized protein</fullName>
    </submittedName>
</protein>
<sequence>DNAEGSGSSNRVEYNWTSEVVEQDKVVGIAGGSESYNEYKLWVVTLEMTFNSAKREYQFFEVSWKYE</sequence>
<dbReference type="Proteomes" id="UP000305874">
    <property type="component" value="Unassembled WGS sequence"/>
</dbReference>
<accession>A0A5S3YK52</accession>
<organism evidence="1 2">
    <name type="scientific">Pseudoalteromonas ruthenica</name>
    <dbReference type="NCBI Taxonomy" id="151081"/>
    <lineage>
        <taxon>Bacteria</taxon>
        <taxon>Pseudomonadati</taxon>
        <taxon>Pseudomonadota</taxon>
        <taxon>Gammaproteobacteria</taxon>
        <taxon>Alteromonadales</taxon>
        <taxon>Pseudoalteromonadaceae</taxon>
        <taxon>Pseudoalteromonas</taxon>
    </lineage>
</organism>
<feature type="non-terminal residue" evidence="1">
    <location>
        <position position="1"/>
    </location>
</feature>
<reference evidence="2" key="2">
    <citation type="submission" date="2019-06" db="EMBL/GenBank/DDBJ databases">
        <title>Co-occurence of chitin degradation, pigmentation and bioactivity in marine Pseudoalteromonas.</title>
        <authorList>
            <person name="Sonnenschein E.C."/>
            <person name="Bech P.K."/>
        </authorList>
    </citation>
    <scope>NUCLEOTIDE SEQUENCE [LARGE SCALE GENOMIC DNA]</scope>
    <source>
        <strain evidence="2">S2897</strain>
    </source>
</reference>
<proteinExistence type="predicted"/>
<dbReference type="AlphaFoldDB" id="A0A5S3YK52"/>
<evidence type="ECO:0000313" key="1">
    <source>
        <dbReference type="EMBL" id="TMP74052.1"/>
    </source>
</evidence>